<keyword evidence="5" id="KW-0418">Kinase</keyword>
<dbReference type="PROSITE" id="PS00108">
    <property type="entry name" value="PROTEIN_KINASE_ST"/>
    <property type="match status" value="1"/>
</dbReference>
<dbReference type="AlphaFoldDB" id="A0A9W4IYW5"/>
<evidence type="ECO:0000256" key="3">
    <source>
        <dbReference type="ARBA" id="ARBA00022679"/>
    </source>
</evidence>
<dbReference type="InterPro" id="IPR011009">
    <property type="entry name" value="Kinase-like_dom_sf"/>
</dbReference>
<proteinExistence type="inferred from homology"/>
<sequence>MSEQLHEFLESAFKFFGLFTHKRSYKTPHNNGLDHTLLALNPTNSDTELEASGSMFPSSTNTTRNCSSGNGRFVLENGKHCHFQKLPTFKKRLFGKNIKTRNTRWVCFNRNTAVTRRDFSLPRADLEWKRWINSPSQTGVTACTNMAVLSQKYGDIYDTIGCGSSGVILLSHKVQEWHPNIDCLYAIKVFRRGTRTSETETAYRRRIGAEFSISSSLRHQNVIRTFDLLQIGSDSLCECLEYCSGGDLHSLVVAKGQLEKAEADCFFKQLMRGANYIHEMGIAHRDLKPENLLLTSHGCLKISDFGDAECFRLAWENDIHMSRTRRGSRPYVSPEQYLEQEFDPSKVDIWAAAVTYVAMRTGKIPWSTATNDDESFRDYIADHRIGRGYFLIDDICYVKEQAAGSYIRC</sequence>
<keyword evidence="13" id="KW-1185">Reference proteome</keyword>
<dbReference type="PANTHER" id="PTHR24343:SF558">
    <property type="entry name" value="PROTEIN KINASE DOMAIN-CONTAINING PROTEIN"/>
    <property type="match status" value="1"/>
</dbReference>
<dbReference type="PROSITE" id="PS50011">
    <property type="entry name" value="PROTEIN_KINASE_DOM"/>
    <property type="match status" value="1"/>
</dbReference>
<evidence type="ECO:0000256" key="2">
    <source>
        <dbReference type="ARBA" id="ARBA00022527"/>
    </source>
</evidence>
<evidence type="ECO:0000256" key="4">
    <source>
        <dbReference type="ARBA" id="ARBA00022741"/>
    </source>
</evidence>
<dbReference type="EC" id="2.7.11.1" evidence="1"/>
<dbReference type="InterPro" id="IPR000719">
    <property type="entry name" value="Prot_kinase_dom"/>
</dbReference>
<evidence type="ECO:0000256" key="8">
    <source>
        <dbReference type="ARBA" id="ARBA00048679"/>
    </source>
</evidence>
<dbReference type="InterPro" id="IPR017441">
    <property type="entry name" value="Protein_kinase_ATP_BS"/>
</dbReference>
<evidence type="ECO:0000256" key="10">
    <source>
        <dbReference type="RuleBase" id="RU000304"/>
    </source>
</evidence>
<comment type="catalytic activity">
    <reaction evidence="7">
        <text>L-threonyl-[protein] + ATP = O-phospho-L-threonyl-[protein] + ADP + H(+)</text>
        <dbReference type="Rhea" id="RHEA:46608"/>
        <dbReference type="Rhea" id="RHEA-COMP:11060"/>
        <dbReference type="Rhea" id="RHEA-COMP:11605"/>
        <dbReference type="ChEBI" id="CHEBI:15378"/>
        <dbReference type="ChEBI" id="CHEBI:30013"/>
        <dbReference type="ChEBI" id="CHEBI:30616"/>
        <dbReference type="ChEBI" id="CHEBI:61977"/>
        <dbReference type="ChEBI" id="CHEBI:456216"/>
        <dbReference type="EC" id="2.7.11.1"/>
    </reaction>
</comment>
<name>A0A9W4IYW5_9EURO</name>
<comment type="caution">
    <text evidence="12">The sequence shown here is derived from an EMBL/GenBank/DDBJ whole genome shotgun (WGS) entry which is preliminary data.</text>
</comment>
<dbReference type="OrthoDB" id="1937912at2759"/>
<protein>
    <recommendedName>
        <fullName evidence="1">non-specific serine/threonine protein kinase</fullName>
        <ecNumber evidence="1">2.7.11.1</ecNumber>
    </recommendedName>
</protein>
<dbReference type="PANTHER" id="PTHR24343">
    <property type="entry name" value="SERINE/THREONINE KINASE"/>
    <property type="match status" value="1"/>
</dbReference>
<evidence type="ECO:0000256" key="6">
    <source>
        <dbReference type="ARBA" id="ARBA00022840"/>
    </source>
</evidence>
<dbReference type="GO" id="GO:0005829">
    <property type="term" value="C:cytosol"/>
    <property type="evidence" value="ECO:0007669"/>
    <property type="project" value="TreeGrafter"/>
</dbReference>
<dbReference type="Pfam" id="PF00069">
    <property type="entry name" value="Pkinase"/>
    <property type="match status" value="1"/>
</dbReference>
<dbReference type="GO" id="GO:0030003">
    <property type="term" value="P:intracellular monoatomic cation homeostasis"/>
    <property type="evidence" value="ECO:0007669"/>
    <property type="project" value="TreeGrafter"/>
</dbReference>
<reference evidence="12" key="1">
    <citation type="submission" date="2021-07" db="EMBL/GenBank/DDBJ databases">
        <authorList>
            <person name="Branca A.L. A."/>
        </authorList>
    </citation>
    <scope>NUCLEOTIDE SEQUENCE</scope>
</reference>
<organism evidence="12 13">
    <name type="scientific">Penicillium salamii</name>
    <dbReference type="NCBI Taxonomy" id="1612424"/>
    <lineage>
        <taxon>Eukaryota</taxon>
        <taxon>Fungi</taxon>
        <taxon>Dikarya</taxon>
        <taxon>Ascomycota</taxon>
        <taxon>Pezizomycotina</taxon>
        <taxon>Eurotiomycetes</taxon>
        <taxon>Eurotiomycetidae</taxon>
        <taxon>Eurotiales</taxon>
        <taxon>Aspergillaceae</taxon>
        <taxon>Penicillium</taxon>
    </lineage>
</organism>
<evidence type="ECO:0000256" key="5">
    <source>
        <dbReference type="ARBA" id="ARBA00022777"/>
    </source>
</evidence>
<evidence type="ECO:0000259" key="11">
    <source>
        <dbReference type="PROSITE" id="PS50011"/>
    </source>
</evidence>
<keyword evidence="2 10" id="KW-0723">Serine/threonine-protein kinase</keyword>
<evidence type="ECO:0000313" key="12">
    <source>
        <dbReference type="EMBL" id="CAG8358825.1"/>
    </source>
</evidence>
<gene>
    <name evidence="12" type="ORF">PSALAMII_LOCUS3583</name>
</gene>
<dbReference type="PROSITE" id="PS00107">
    <property type="entry name" value="PROTEIN_KINASE_ATP"/>
    <property type="match status" value="1"/>
</dbReference>
<dbReference type="Proteomes" id="UP001152649">
    <property type="component" value="Unassembled WGS sequence"/>
</dbReference>
<feature type="binding site" evidence="9">
    <location>
        <position position="188"/>
    </location>
    <ligand>
        <name>ATP</name>
        <dbReference type="ChEBI" id="CHEBI:30616"/>
    </ligand>
</feature>
<comment type="catalytic activity">
    <reaction evidence="8">
        <text>L-seryl-[protein] + ATP = O-phospho-L-seryl-[protein] + ADP + H(+)</text>
        <dbReference type="Rhea" id="RHEA:17989"/>
        <dbReference type="Rhea" id="RHEA-COMP:9863"/>
        <dbReference type="Rhea" id="RHEA-COMP:11604"/>
        <dbReference type="ChEBI" id="CHEBI:15378"/>
        <dbReference type="ChEBI" id="CHEBI:29999"/>
        <dbReference type="ChEBI" id="CHEBI:30616"/>
        <dbReference type="ChEBI" id="CHEBI:83421"/>
        <dbReference type="ChEBI" id="CHEBI:456216"/>
        <dbReference type="EC" id="2.7.11.1"/>
    </reaction>
</comment>
<evidence type="ECO:0000313" key="13">
    <source>
        <dbReference type="Proteomes" id="UP001152649"/>
    </source>
</evidence>
<dbReference type="GO" id="GO:0005524">
    <property type="term" value="F:ATP binding"/>
    <property type="evidence" value="ECO:0007669"/>
    <property type="project" value="UniProtKB-UniRule"/>
</dbReference>
<dbReference type="SMART" id="SM00220">
    <property type="entry name" value="S_TKc"/>
    <property type="match status" value="1"/>
</dbReference>
<dbReference type="GO" id="GO:0004674">
    <property type="term" value="F:protein serine/threonine kinase activity"/>
    <property type="evidence" value="ECO:0007669"/>
    <property type="project" value="UniProtKB-KW"/>
</dbReference>
<evidence type="ECO:0000256" key="1">
    <source>
        <dbReference type="ARBA" id="ARBA00012513"/>
    </source>
</evidence>
<dbReference type="InterPro" id="IPR008271">
    <property type="entry name" value="Ser/Thr_kinase_AS"/>
</dbReference>
<evidence type="ECO:0000256" key="9">
    <source>
        <dbReference type="PROSITE-ProRule" id="PRU10141"/>
    </source>
</evidence>
<keyword evidence="6 9" id="KW-0067">ATP-binding</keyword>
<comment type="similarity">
    <text evidence="10">Belongs to the protein kinase superfamily.</text>
</comment>
<keyword evidence="3" id="KW-0808">Transferase</keyword>
<accession>A0A9W4IYW5</accession>
<evidence type="ECO:0000256" key="7">
    <source>
        <dbReference type="ARBA" id="ARBA00047899"/>
    </source>
</evidence>
<feature type="domain" description="Protein kinase" evidence="11">
    <location>
        <begin position="154"/>
        <end position="409"/>
    </location>
</feature>
<keyword evidence="4 9" id="KW-0547">Nucleotide-binding</keyword>
<dbReference type="SUPFAM" id="SSF56112">
    <property type="entry name" value="Protein kinase-like (PK-like)"/>
    <property type="match status" value="1"/>
</dbReference>
<dbReference type="Gene3D" id="1.10.510.10">
    <property type="entry name" value="Transferase(Phosphotransferase) domain 1"/>
    <property type="match status" value="1"/>
</dbReference>
<dbReference type="EMBL" id="CAJVPG010000130">
    <property type="protein sequence ID" value="CAG8358825.1"/>
    <property type="molecule type" value="Genomic_DNA"/>
</dbReference>